<keyword evidence="1" id="KW-1133">Transmembrane helix</keyword>
<accession>A0ABT7SXU3</accession>
<gene>
    <name evidence="2" type="ORF">QTP81_10405</name>
</gene>
<dbReference type="EMBL" id="JAUCBP010000007">
    <property type="protein sequence ID" value="MDM7861009.1"/>
    <property type="molecule type" value="Genomic_DNA"/>
</dbReference>
<dbReference type="Proteomes" id="UP001234343">
    <property type="component" value="Unassembled WGS sequence"/>
</dbReference>
<evidence type="ECO:0000256" key="1">
    <source>
        <dbReference type="SAM" id="Phobius"/>
    </source>
</evidence>
<keyword evidence="3" id="KW-1185">Reference proteome</keyword>
<protein>
    <submittedName>
        <fullName evidence="2">Uncharacterized protein</fullName>
    </submittedName>
</protein>
<dbReference type="RefSeq" id="WP_289365314.1">
    <property type="nucleotide sequence ID" value="NZ_JAUCBP010000007.1"/>
</dbReference>
<name>A0ABT7SXU3_9ALTE</name>
<keyword evidence="1" id="KW-0812">Transmembrane</keyword>
<sequence>MRRISTQDLTSYAALIVACVALYVGWDQSRIYRAQQHADVFPVVELSSQYVTQTTAEGDSVRVLLFSARNEGVGPAFIGQGAWEIAGKNITHAAEIKNLFPSGLSSIDEYQGQIGNYLLGAGEEKIIWQVTWPNNPETQPIIQRFMDDFWQMKFDICYCSLYERCWVSTYNASHPRPGRVESCPIGN</sequence>
<dbReference type="PROSITE" id="PS51257">
    <property type="entry name" value="PROKAR_LIPOPROTEIN"/>
    <property type="match status" value="1"/>
</dbReference>
<proteinExistence type="predicted"/>
<feature type="transmembrane region" description="Helical" evidence="1">
    <location>
        <begin position="9"/>
        <end position="26"/>
    </location>
</feature>
<reference evidence="2 3" key="1">
    <citation type="submission" date="2023-06" db="EMBL/GenBank/DDBJ databases">
        <title>Alteromonas sp. ASW11-36 isolated from intertidal sand.</title>
        <authorList>
            <person name="Li Y."/>
        </authorList>
    </citation>
    <scope>NUCLEOTIDE SEQUENCE [LARGE SCALE GENOMIC DNA]</scope>
    <source>
        <strain evidence="2 3">ASW11-36</strain>
    </source>
</reference>
<organism evidence="2 3">
    <name type="scientific">Alteromonas arenosi</name>
    <dbReference type="NCBI Taxonomy" id="3055817"/>
    <lineage>
        <taxon>Bacteria</taxon>
        <taxon>Pseudomonadati</taxon>
        <taxon>Pseudomonadota</taxon>
        <taxon>Gammaproteobacteria</taxon>
        <taxon>Alteromonadales</taxon>
        <taxon>Alteromonadaceae</taxon>
        <taxon>Alteromonas/Salinimonas group</taxon>
        <taxon>Alteromonas</taxon>
    </lineage>
</organism>
<keyword evidence="1" id="KW-0472">Membrane</keyword>
<evidence type="ECO:0000313" key="2">
    <source>
        <dbReference type="EMBL" id="MDM7861009.1"/>
    </source>
</evidence>
<comment type="caution">
    <text evidence="2">The sequence shown here is derived from an EMBL/GenBank/DDBJ whole genome shotgun (WGS) entry which is preliminary data.</text>
</comment>
<evidence type="ECO:0000313" key="3">
    <source>
        <dbReference type="Proteomes" id="UP001234343"/>
    </source>
</evidence>